<evidence type="ECO:0000313" key="11">
    <source>
        <dbReference type="Proteomes" id="UP000229713"/>
    </source>
</evidence>
<keyword evidence="3 7" id="KW-0227">DNA damage</keyword>
<dbReference type="Proteomes" id="UP000229713">
    <property type="component" value="Unassembled WGS sequence"/>
</dbReference>
<evidence type="ECO:0000256" key="3">
    <source>
        <dbReference type="ARBA" id="ARBA00022763"/>
    </source>
</evidence>
<dbReference type="FunFam" id="3.30.470.30:FF:000007">
    <property type="entry name" value="DNA ligase B"/>
    <property type="match status" value="1"/>
</dbReference>
<dbReference type="Pfam" id="PF03120">
    <property type="entry name" value="OB_DNA_ligase"/>
    <property type="match status" value="1"/>
</dbReference>
<dbReference type="RefSeq" id="WP_048022788.1">
    <property type="nucleotide sequence ID" value="NZ_ABIKMM020000004.1"/>
</dbReference>
<dbReference type="GO" id="GO:0006260">
    <property type="term" value="P:DNA replication"/>
    <property type="evidence" value="ECO:0007669"/>
    <property type="project" value="UniProtKB-KW"/>
</dbReference>
<dbReference type="InterPro" id="IPR050326">
    <property type="entry name" value="NAD_dep_DNA_ligaseB"/>
</dbReference>
<dbReference type="Pfam" id="PF01653">
    <property type="entry name" value="DNA_ligase_aden"/>
    <property type="match status" value="1"/>
</dbReference>
<dbReference type="Gene3D" id="2.40.50.140">
    <property type="entry name" value="Nucleic acid-binding proteins"/>
    <property type="match status" value="1"/>
</dbReference>
<organism evidence="9 11">
    <name type="scientific">Raoultella ornithinolytica</name>
    <name type="common">Klebsiella ornithinolytica</name>
    <dbReference type="NCBI Taxonomy" id="54291"/>
    <lineage>
        <taxon>Bacteria</taxon>
        <taxon>Pseudomonadati</taxon>
        <taxon>Pseudomonadota</taxon>
        <taxon>Gammaproteobacteria</taxon>
        <taxon>Enterobacterales</taxon>
        <taxon>Enterobacteriaceae</taxon>
        <taxon>Klebsiella/Raoultella group</taxon>
        <taxon>Raoultella</taxon>
    </lineage>
</organism>
<keyword evidence="1 7" id="KW-0436">Ligase</keyword>
<evidence type="ECO:0000259" key="8">
    <source>
        <dbReference type="SMART" id="SM00532"/>
    </source>
</evidence>
<name>A0A7T8N866_RAOOR</name>
<dbReference type="HAMAP" id="MF_01587">
    <property type="entry name" value="DNA_ligase_B"/>
    <property type="match status" value="1"/>
</dbReference>
<dbReference type="SUPFAM" id="SSF50249">
    <property type="entry name" value="Nucleic acid-binding proteins"/>
    <property type="match status" value="1"/>
</dbReference>
<evidence type="ECO:0000256" key="6">
    <source>
        <dbReference type="ARBA" id="ARBA00034005"/>
    </source>
</evidence>
<keyword evidence="4 7" id="KW-0520">NAD</keyword>
<evidence type="ECO:0000256" key="7">
    <source>
        <dbReference type="HAMAP-Rule" id="MF_01587"/>
    </source>
</evidence>
<sequence>MHKWIWMIGAWAVAGYGQATCPEWPQAQARQEVHRLNQQVTAWNNAYWRQGSSGVSDEVYDQLSARLMQWRRCFSLLSPADNDDVPPATGEVRHPVAHTGVRKLADKSDIARWMRDKTDLWVQPKVDGVAVTLVYRHGRLAQAISRGDGRAGEDWTARVRLIPAVPKMTEGELANSVLQGEIFLQRDGHVQKQMGGMNARAKVAGTLMRLDTPAQLAELGIFIWAWPDGPQDMRQRLALLRKSGFLHSASFTQPVTDARQVARWRERWLTSPLPFTTDGVVVRRGHEPGGRLWSPGQGEWVVAWKYPPASRLMEVRGIRFRVGRSGKISVVALLEPQRLDDKRVKQVSIGSLSRWKRLDIGLGDQLQISLAGQGIPRLDSVVWRSAQRTKPQPPPERFTPLTCYFTTPGCDAQFLSRLIWLSSKPVLNLDGVGESVWRTVQHARPLAHLFSWLALTPAQLQGIPGITSGRGQRLWHQFNLAREQPFLRWVQAIGVPIPRAALAGLARENWQQLRERSEEQWQRLPGMGAGRARQLVAFLQHPDVAALAQWLSGQHIPGF</sequence>
<dbReference type="InterPro" id="IPR010994">
    <property type="entry name" value="RuvA_2-like"/>
</dbReference>
<dbReference type="InterPro" id="IPR012340">
    <property type="entry name" value="NA-bd_OB-fold"/>
</dbReference>
<dbReference type="GO" id="GO:0006281">
    <property type="term" value="P:DNA repair"/>
    <property type="evidence" value="ECO:0007669"/>
    <property type="project" value="UniProtKB-KW"/>
</dbReference>
<comment type="catalytic activity">
    <reaction evidence="6 7">
        <text>NAD(+) + (deoxyribonucleotide)n-3'-hydroxyl + 5'-phospho-(deoxyribonucleotide)m = (deoxyribonucleotide)n+m + AMP + beta-nicotinamide D-nucleotide.</text>
        <dbReference type="EC" id="6.5.1.2"/>
    </reaction>
</comment>
<protein>
    <recommendedName>
        <fullName evidence="7">DNA ligase B</fullName>
        <ecNumber evidence="7">6.5.1.2</ecNumber>
    </recommendedName>
    <alternativeName>
        <fullName evidence="7">Polydeoxyribonucleotide synthase [NAD(+)] B</fullName>
    </alternativeName>
</protein>
<dbReference type="EMBL" id="CP104450">
    <property type="protein sequence ID" value="UXE38330.1"/>
    <property type="molecule type" value="Genomic_DNA"/>
</dbReference>
<dbReference type="Gene3D" id="3.30.470.30">
    <property type="entry name" value="DNA ligase/mRNA capping enzyme"/>
    <property type="match status" value="1"/>
</dbReference>
<dbReference type="NCBIfam" id="NF005987">
    <property type="entry name" value="PRK08097.1"/>
    <property type="match status" value="1"/>
</dbReference>
<dbReference type="InterPro" id="IPR013840">
    <property type="entry name" value="DNAligase_N"/>
</dbReference>
<feature type="domain" description="NAD-dependent DNA ligase N-terminal" evidence="8">
    <location>
        <begin position="28"/>
        <end position="426"/>
    </location>
</feature>
<accession>A0A7T8N866</accession>
<dbReference type="InterPro" id="IPR018239">
    <property type="entry name" value="DNA_ligase_AS"/>
</dbReference>
<gene>
    <name evidence="7 10" type="primary">ligB</name>
    <name evidence="9" type="ORF">CFY86_26875</name>
    <name evidence="10" type="ORF">N2J37_00575</name>
</gene>
<comment type="similarity">
    <text evidence="7">Belongs to the NAD-dependent DNA ligase family. LigB subfamily.</text>
</comment>
<reference evidence="9 11" key="1">
    <citation type="submission" date="2017-07" db="EMBL/GenBank/DDBJ databases">
        <title>Raoultella ornithinolytica strain HH3 draft genome.</title>
        <authorList>
            <person name="Duceppe M.-O."/>
            <person name="Huang H."/>
            <person name="Phipps-Todd B."/>
        </authorList>
    </citation>
    <scope>NUCLEOTIDE SEQUENCE [LARGE SCALE GENOMIC DNA]</scope>
    <source>
        <strain evidence="9 11">HH3</strain>
    </source>
</reference>
<keyword evidence="5 7" id="KW-0234">DNA repair</keyword>
<dbReference type="AlphaFoldDB" id="A0A7T8N866"/>
<dbReference type="SMART" id="SM00532">
    <property type="entry name" value="LIGANc"/>
    <property type="match status" value="1"/>
</dbReference>
<dbReference type="PROSITE" id="PS01055">
    <property type="entry name" value="DNA_LIGASE_N1"/>
    <property type="match status" value="1"/>
</dbReference>
<dbReference type="PANTHER" id="PTHR47810">
    <property type="entry name" value="DNA LIGASE"/>
    <property type="match status" value="1"/>
</dbReference>
<evidence type="ECO:0000313" key="10">
    <source>
        <dbReference type="EMBL" id="UXE38330.1"/>
    </source>
</evidence>
<dbReference type="InterPro" id="IPR013839">
    <property type="entry name" value="DNAligase_adenylation"/>
</dbReference>
<dbReference type="SUPFAM" id="SSF47781">
    <property type="entry name" value="RuvA domain 2-like"/>
    <property type="match status" value="1"/>
</dbReference>
<dbReference type="EC" id="6.5.1.2" evidence="7"/>
<evidence type="ECO:0000256" key="2">
    <source>
        <dbReference type="ARBA" id="ARBA00022705"/>
    </source>
</evidence>
<keyword evidence="2 7" id="KW-0235">DNA replication</keyword>
<evidence type="ECO:0000313" key="9">
    <source>
        <dbReference type="EMBL" id="PIK81312.1"/>
    </source>
</evidence>
<reference evidence="10" key="2">
    <citation type="submission" date="2022-09" db="EMBL/GenBank/DDBJ databases">
        <title>Multidrug resistance Raoultella ornithinolytica Strain MQB_Silv_108.</title>
        <authorList>
            <person name="Quintela-Baluja M."/>
        </authorList>
    </citation>
    <scope>NUCLEOTIDE SEQUENCE</scope>
    <source>
        <strain evidence="10">MQB_Silv_108</strain>
    </source>
</reference>
<feature type="active site" description="N6-AMP-lysine intermediate" evidence="7">
    <location>
        <position position="125"/>
    </location>
</feature>
<evidence type="ECO:0000256" key="1">
    <source>
        <dbReference type="ARBA" id="ARBA00022598"/>
    </source>
</evidence>
<dbReference type="GO" id="GO:0003911">
    <property type="term" value="F:DNA ligase (NAD+) activity"/>
    <property type="evidence" value="ECO:0007669"/>
    <property type="project" value="UniProtKB-UniRule"/>
</dbReference>
<dbReference type="InterPro" id="IPR004150">
    <property type="entry name" value="NAD_DNA_ligase_OB"/>
</dbReference>
<comment type="function">
    <text evidence="7">Catalyzes the formation of phosphodiester linkages between 5'-phosphoryl and 3'-hydroxyl groups in double-stranded DNA using NAD as a coenzyme and as the energy source for the reaction.</text>
</comment>
<evidence type="ECO:0000256" key="4">
    <source>
        <dbReference type="ARBA" id="ARBA00023027"/>
    </source>
</evidence>
<dbReference type="EMBL" id="NKYI01000034">
    <property type="protein sequence ID" value="PIK81312.1"/>
    <property type="molecule type" value="Genomic_DNA"/>
</dbReference>
<dbReference type="Proteomes" id="UP001064206">
    <property type="component" value="Chromosome"/>
</dbReference>
<evidence type="ECO:0000256" key="5">
    <source>
        <dbReference type="ARBA" id="ARBA00023204"/>
    </source>
</evidence>
<dbReference type="SUPFAM" id="SSF56091">
    <property type="entry name" value="DNA ligase/mRNA capping enzyme, catalytic domain"/>
    <property type="match status" value="1"/>
</dbReference>
<proteinExistence type="inferred from homology"/>
<dbReference type="PANTHER" id="PTHR47810:SF1">
    <property type="entry name" value="DNA LIGASE B"/>
    <property type="match status" value="1"/>
</dbReference>
<dbReference type="InterPro" id="IPR020923">
    <property type="entry name" value="DNA_ligase_B"/>
</dbReference>
<dbReference type="Gene3D" id="1.10.287.610">
    <property type="entry name" value="Helix hairpin bin"/>
    <property type="match status" value="1"/>
</dbReference>